<dbReference type="Gene3D" id="3.30.700.10">
    <property type="entry name" value="Glycoprotein, Type 4 Pilin"/>
    <property type="match status" value="1"/>
</dbReference>
<dbReference type="Pfam" id="PF07596">
    <property type="entry name" value="SBP_bac_10"/>
    <property type="match status" value="1"/>
</dbReference>
<dbReference type="InterPro" id="IPR045584">
    <property type="entry name" value="Pilin-like"/>
</dbReference>
<accession>A0A5C6CRR8</accession>
<dbReference type="Proteomes" id="UP000318437">
    <property type="component" value="Unassembled WGS sequence"/>
</dbReference>
<keyword evidence="1" id="KW-0472">Membrane</keyword>
<reference evidence="3 4" key="1">
    <citation type="submission" date="2019-02" db="EMBL/GenBank/DDBJ databases">
        <title>Deep-cultivation of Planctomycetes and their phenomic and genomic characterization uncovers novel biology.</title>
        <authorList>
            <person name="Wiegand S."/>
            <person name="Jogler M."/>
            <person name="Boedeker C."/>
            <person name="Pinto D."/>
            <person name="Vollmers J."/>
            <person name="Rivas-Marin E."/>
            <person name="Kohn T."/>
            <person name="Peeters S.H."/>
            <person name="Heuer A."/>
            <person name="Rast P."/>
            <person name="Oberbeckmann S."/>
            <person name="Bunk B."/>
            <person name="Jeske O."/>
            <person name="Meyerdierks A."/>
            <person name="Storesund J.E."/>
            <person name="Kallscheuer N."/>
            <person name="Luecker S."/>
            <person name="Lage O.M."/>
            <person name="Pohl T."/>
            <person name="Merkel B.J."/>
            <person name="Hornburger P."/>
            <person name="Mueller R.-W."/>
            <person name="Bruemmer F."/>
            <person name="Labrenz M."/>
            <person name="Spormann A.M."/>
            <person name="Op Den Camp H."/>
            <person name="Overmann J."/>
            <person name="Amann R."/>
            <person name="Jetten M.S.M."/>
            <person name="Mascher T."/>
            <person name="Medema M.H."/>
            <person name="Devos D.P."/>
            <person name="Kaster A.-K."/>
            <person name="Ovreas L."/>
            <person name="Rohde M."/>
            <person name="Galperin M.Y."/>
            <person name="Jogler C."/>
        </authorList>
    </citation>
    <scope>NUCLEOTIDE SEQUENCE [LARGE SCALE GENOMIC DNA]</scope>
    <source>
        <strain evidence="3 4">Pla144</strain>
    </source>
</reference>
<dbReference type="AlphaFoldDB" id="A0A5C6CRR8"/>
<dbReference type="PANTHER" id="PTHR30093">
    <property type="entry name" value="GENERAL SECRETION PATHWAY PROTEIN G"/>
    <property type="match status" value="1"/>
</dbReference>
<dbReference type="NCBIfam" id="TIGR02532">
    <property type="entry name" value="IV_pilin_GFxxxE"/>
    <property type="match status" value="1"/>
</dbReference>
<name>A0A5C6CRR8_9BACT</name>
<dbReference type="OrthoDB" id="287493at2"/>
<evidence type="ECO:0000259" key="2">
    <source>
        <dbReference type="Pfam" id="PF07596"/>
    </source>
</evidence>
<protein>
    <recommendedName>
        <fullName evidence="2">DUF1559 domain-containing protein</fullName>
    </recommendedName>
</protein>
<feature type="transmembrane region" description="Helical" evidence="1">
    <location>
        <begin position="33"/>
        <end position="56"/>
    </location>
</feature>
<keyword evidence="4" id="KW-1185">Reference proteome</keyword>
<keyword evidence="1" id="KW-0812">Transmembrane</keyword>
<keyword evidence="1" id="KW-1133">Transmembrane helix</keyword>
<dbReference type="NCBIfam" id="TIGR04294">
    <property type="entry name" value="pre_pil_HX9DG"/>
    <property type="match status" value="1"/>
</dbReference>
<dbReference type="SUPFAM" id="SSF54523">
    <property type="entry name" value="Pili subunits"/>
    <property type="match status" value="1"/>
</dbReference>
<dbReference type="InterPro" id="IPR011453">
    <property type="entry name" value="DUF1559"/>
</dbReference>
<evidence type="ECO:0000256" key="1">
    <source>
        <dbReference type="SAM" id="Phobius"/>
    </source>
</evidence>
<evidence type="ECO:0000313" key="4">
    <source>
        <dbReference type="Proteomes" id="UP000318437"/>
    </source>
</evidence>
<organism evidence="3 4">
    <name type="scientific">Bythopirellula polymerisocia</name>
    <dbReference type="NCBI Taxonomy" id="2528003"/>
    <lineage>
        <taxon>Bacteria</taxon>
        <taxon>Pseudomonadati</taxon>
        <taxon>Planctomycetota</taxon>
        <taxon>Planctomycetia</taxon>
        <taxon>Pirellulales</taxon>
        <taxon>Lacipirellulaceae</taxon>
        <taxon>Bythopirellula</taxon>
    </lineage>
</organism>
<dbReference type="EMBL" id="SJPS01000004">
    <property type="protein sequence ID" value="TWU25499.1"/>
    <property type="molecule type" value="Genomic_DNA"/>
</dbReference>
<dbReference type="InterPro" id="IPR012902">
    <property type="entry name" value="N_methyl_site"/>
</dbReference>
<evidence type="ECO:0000313" key="3">
    <source>
        <dbReference type="EMBL" id="TWU25499.1"/>
    </source>
</evidence>
<feature type="domain" description="DUF1559" evidence="2">
    <location>
        <begin position="57"/>
        <end position="354"/>
    </location>
</feature>
<dbReference type="Pfam" id="PF07963">
    <property type="entry name" value="N_methyl"/>
    <property type="match status" value="1"/>
</dbReference>
<proteinExistence type="predicted"/>
<sequence>MENTLKSFSPRKCRATAWIQNRRHSKLSGNQGFTLVELLVVIAIIGVLVALLLPAVQAAREAARRISCSNNLKNVALGVLNHHDVRKHFPLNYGAAWPNESPSGVTQSAVGWTVEILPQLEQQPLYDRFKQGGAYEGQFRADFAPNRSQPNMGMFSTKNGISVPELMVTELPLLSCPSDGSPRIRDDQWQWTKATVAVTNYKGVLGDTYLGKTWGSNYSNDASDYPSGNYQGDVSLTGFQLDDTDCHADTRCRGIFFRHSFQSPVKLKDVVDGTSNTFMIGEDLPEYNRHSAAYYSNSSWCSCNIPPNNLIGFDPSVLDINAWWDQQGFRSRHPGGLQFALADGSVRFVSEDTNNELYRTSCTRNGSEVVGTGL</sequence>
<dbReference type="PANTHER" id="PTHR30093:SF2">
    <property type="entry name" value="TYPE II SECRETION SYSTEM PROTEIN H"/>
    <property type="match status" value="1"/>
</dbReference>
<comment type="caution">
    <text evidence="3">The sequence shown here is derived from an EMBL/GenBank/DDBJ whole genome shotgun (WGS) entry which is preliminary data.</text>
</comment>
<gene>
    <name evidence="3" type="ORF">Pla144_27040</name>
</gene>
<dbReference type="PROSITE" id="PS00409">
    <property type="entry name" value="PROKAR_NTER_METHYL"/>
    <property type="match status" value="1"/>
</dbReference>
<dbReference type="InterPro" id="IPR027558">
    <property type="entry name" value="Pre_pil_HX9DG_C"/>
</dbReference>